<dbReference type="SUPFAM" id="SSF55729">
    <property type="entry name" value="Acyl-CoA N-acyltransferases (Nat)"/>
    <property type="match status" value="1"/>
</dbReference>
<dbReference type="InterPro" id="IPR016181">
    <property type="entry name" value="Acyl_CoA_acyltransferase"/>
</dbReference>
<dbReference type="Proteomes" id="UP000786693">
    <property type="component" value="Unassembled WGS sequence"/>
</dbReference>
<gene>
    <name evidence="3" type="ORF">JANAI62_16520</name>
</gene>
<dbReference type="PANTHER" id="PTHR43792">
    <property type="entry name" value="GNAT FAMILY, PUTATIVE (AFU_ORTHOLOGUE AFUA_3G00765)-RELATED-RELATED"/>
    <property type="match status" value="1"/>
</dbReference>
<dbReference type="InterPro" id="IPR000182">
    <property type="entry name" value="GNAT_dom"/>
</dbReference>
<evidence type="ECO:0000313" key="3">
    <source>
        <dbReference type="EMBL" id="GIT95029.1"/>
    </source>
</evidence>
<evidence type="ECO:0000259" key="2">
    <source>
        <dbReference type="Pfam" id="PF13302"/>
    </source>
</evidence>
<dbReference type="Gene3D" id="3.40.630.30">
    <property type="match status" value="1"/>
</dbReference>
<feature type="domain" description="N-acetyltransferase" evidence="2">
    <location>
        <begin position="13"/>
        <end position="149"/>
    </location>
</feature>
<keyword evidence="4" id="KW-1185">Reference proteome</keyword>
<dbReference type="InterPro" id="IPR051531">
    <property type="entry name" value="N-acetyltransferase"/>
</dbReference>
<name>A0ABQ4NKX1_9RHOB</name>
<evidence type="ECO:0000256" key="1">
    <source>
        <dbReference type="SAM" id="MobiDB-lite"/>
    </source>
</evidence>
<dbReference type="Pfam" id="PF13302">
    <property type="entry name" value="Acetyltransf_3"/>
    <property type="match status" value="1"/>
</dbReference>
<evidence type="ECO:0000313" key="4">
    <source>
        <dbReference type="Proteomes" id="UP000786693"/>
    </source>
</evidence>
<organism evidence="3 4">
    <name type="scientific">Jannaschia pagri</name>
    <dbReference type="NCBI Taxonomy" id="2829797"/>
    <lineage>
        <taxon>Bacteria</taxon>
        <taxon>Pseudomonadati</taxon>
        <taxon>Pseudomonadota</taxon>
        <taxon>Alphaproteobacteria</taxon>
        <taxon>Rhodobacterales</taxon>
        <taxon>Roseobacteraceae</taxon>
        <taxon>Jannaschia</taxon>
    </lineage>
</organism>
<feature type="region of interest" description="Disordered" evidence="1">
    <location>
        <begin position="148"/>
        <end position="174"/>
    </location>
</feature>
<protein>
    <submittedName>
        <fullName evidence="3">N-acetyltransferase</fullName>
    </submittedName>
</protein>
<comment type="caution">
    <text evidence="3">The sequence shown here is derived from an EMBL/GenBank/DDBJ whole genome shotgun (WGS) entry which is preliminary data.</text>
</comment>
<dbReference type="RefSeq" id="WP_255588433.1">
    <property type="nucleotide sequence ID" value="NZ_BPFH01000003.1"/>
</dbReference>
<dbReference type="EMBL" id="BPFH01000003">
    <property type="protein sequence ID" value="GIT95029.1"/>
    <property type="molecule type" value="Genomic_DNA"/>
</dbReference>
<reference evidence="3 4" key="1">
    <citation type="submission" date="2021-05" db="EMBL/GenBank/DDBJ databases">
        <title>Bacteria Genome sequencing.</title>
        <authorList>
            <person name="Takabe Y."/>
            <person name="Nakajima Y."/>
            <person name="Suzuki S."/>
            <person name="Shiozaki T."/>
        </authorList>
    </citation>
    <scope>NUCLEOTIDE SEQUENCE [LARGE SCALE GENOMIC DNA]</scope>
    <source>
        <strain evidence="3 4">AI_62</strain>
    </source>
</reference>
<dbReference type="PANTHER" id="PTHR43792:SF1">
    <property type="entry name" value="N-ACETYLTRANSFERASE DOMAIN-CONTAINING PROTEIN"/>
    <property type="match status" value="1"/>
</dbReference>
<accession>A0ABQ4NKX1</accession>
<sequence>MMPLTIPTLTTERLILRAPTRADFAPSAALLASARATYMGGPYDRAAAWAQFTGACASWLLEGFGSWMITDRATGAWLGETGITHPDHFPEPELGWMVAPEAEGQGIAHEAARAAQTWGLQTRGLATFVSYVDPENIRSLALARRLGARQDDSAQRPAGETPADTTVFRHGGRP</sequence>
<proteinExistence type="predicted"/>